<dbReference type="Proteomes" id="UP000675920">
    <property type="component" value="Unplaced"/>
</dbReference>
<keyword evidence="1" id="KW-0175">Coiled coil</keyword>
<reference evidence="4" key="2">
    <citation type="journal article" date="2002" name="Genome Biol.">
        <title>Extensive domain shuffling in transcription regulators of DNA viruses and implications for the origin of fungal APSES transcription factors.</title>
        <authorList>
            <person name="Iyer L.M."/>
            <person name="Koonin E.V."/>
            <person name="Aravind L."/>
        </authorList>
    </citation>
    <scope>NUCLEOTIDE SEQUENCE</scope>
</reference>
<dbReference type="RefSeq" id="WP_051378336.1">
    <property type="nucleotide sequence ID" value="NZ_AXWS01000008.1"/>
</dbReference>
<dbReference type="InterPro" id="IPR003497">
    <property type="entry name" value="BRO_N_domain"/>
</dbReference>
<evidence type="ECO:0000256" key="1">
    <source>
        <dbReference type="SAM" id="Coils"/>
    </source>
</evidence>
<dbReference type="PANTHER" id="PTHR36180:SF2">
    <property type="entry name" value="BRO FAMILY PROTEIN"/>
    <property type="match status" value="1"/>
</dbReference>
<evidence type="ECO:0000313" key="3">
    <source>
        <dbReference type="Proteomes" id="UP000675920"/>
    </source>
</evidence>
<protein>
    <submittedName>
        <fullName evidence="4">Phage antirepressor KilAC domain-containing protein</fullName>
    </submittedName>
</protein>
<reference evidence="4" key="3">
    <citation type="submission" date="2025-08" db="UniProtKB">
        <authorList>
            <consortium name="RefSeq"/>
        </authorList>
    </citation>
    <scope>IDENTIFICATION</scope>
</reference>
<organism evidence="3 4">
    <name type="scientific">Derxia gummosa DSM 723</name>
    <dbReference type="NCBI Taxonomy" id="1121388"/>
    <lineage>
        <taxon>Bacteria</taxon>
        <taxon>Pseudomonadati</taxon>
        <taxon>Pseudomonadota</taxon>
        <taxon>Betaproteobacteria</taxon>
        <taxon>Burkholderiales</taxon>
        <taxon>Alcaligenaceae</taxon>
        <taxon>Derxia</taxon>
    </lineage>
</organism>
<dbReference type="InterPro" id="IPR005039">
    <property type="entry name" value="Ant_C"/>
</dbReference>
<proteinExistence type="predicted"/>
<dbReference type="SMART" id="SM01040">
    <property type="entry name" value="Bro-N"/>
    <property type="match status" value="1"/>
</dbReference>
<name>A0A8B6X9P3_9BURK</name>
<dbReference type="Pfam" id="PF03374">
    <property type="entry name" value="ANT"/>
    <property type="match status" value="1"/>
</dbReference>
<dbReference type="PROSITE" id="PS51750">
    <property type="entry name" value="BRO_N"/>
    <property type="match status" value="1"/>
</dbReference>
<dbReference type="GO" id="GO:0003677">
    <property type="term" value="F:DNA binding"/>
    <property type="evidence" value="ECO:0007669"/>
    <property type="project" value="InterPro"/>
</dbReference>
<dbReference type="AlphaFoldDB" id="A0A8B6X9P3"/>
<reference evidence="4" key="1">
    <citation type="journal article" date="1995" name="FEMS Microbiol. Rev.">
        <title>The tripartite immunity system of phages P1 and P7.</title>
        <authorList>
            <person name="Heinrich J."/>
            <person name="Velleman M."/>
            <person name="Schuster H."/>
        </authorList>
    </citation>
    <scope>NUCLEOTIDE SEQUENCE</scope>
</reference>
<dbReference type="PANTHER" id="PTHR36180">
    <property type="entry name" value="DNA-BINDING PROTEIN-RELATED-RELATED"/>
    <property type="match status" value="1"/>
</dbReference>
<feature type="coiled-coil region" evidence="1">
    <location>
        <begin position="120"/>
        <end position="147"/>
    </location>
</feature>
<feature type="domain" description="Bro-N" evidence="2">
    <location>
        <begin position="1"/>
        <end position="106"/>
    </location>
</feature>
<evidence type="ECO:0000259" key="2">
    <source>
        <dbReference type="PROSITE" id="PS51750"/>
    </source>
</evidence>
<keyword evidence="3" id="KW-1185">Reference proteome</keyword>
<dbReference type="Pfam" id="PF02498">
    <property type="entry name" value="Bro-N"/>
    <property type="match status" value="1"/>
</dbReference>
<sequence>MRDLQIFQFQAAQVRTVVGEGGEPLFVGKDVCDVLGYTNANKAMNDHCRGVPIRYPIVDSLGRQQEVRVLTEGDVMRLVVRSKLPAAEKFEQWVFDEVLPAIRKTGRYGAAPAPQIPQSLPEALRLAADLAEEKARVEAEKVRVEAELSLAAPKAAALDLIAAGDGAKTITEVSKEIDVKRDTLTTWMHANRWIYRQNGSWVPYESHIRNGYLKYKEVSFPDPNTGEQRFKAYCHVMPKGLAALAKHFAQPAAA</sequence>
<accession>A0A8B6X9P3</accession>
<evidence type="ECO:0000313" key="4">
    <source>
        <dbReference type="RefSeq" id="WP_051378336.1"/>
    </source>
</evidence>